<dbReference type="Proteomes" id="UP000596742">
    <property type="component" value="Unassembled WGS sequence"/>
</dbReference>
<sequence length="244" mass="28472">MDDENMTSAGKLLEDQSLMQELIDNGFYKQEKYLNQQVMCKKELQKDGENSAAFLLNPFKQFANLIFWMFTETVIFLYEWSWFTEDYSVHAQAPKKHTCFLFKDLQETSKFSTLPRSYQHHLLQTVPICPMMDIPCARYQTRNRMNFNKLKRYKHNPFVSSTSDCQYCADPADCMPQCNSWSDTEEETCDTLLNKSVLIKTRDECIDSHESEPELESGQARNSFSYVILALTFVLCLTANQKSV</sequence>
<gene>
    <name evidence="1" type="ORF">MGAL_10B016948</name>
</gene>
<dbReference type="AlphaFoldDB" id="A0A8B6CA39"/>
<evidence type="ECO:0000313" key="2">
    <source>
        <dbReference type="Proteomes" id="UP000596742"/>
    </source>
</evidence>
<protein>
    <submittedName>
        <fullName evidence="1">Uncharacterized protein</fullName>
    </submittedName>
</protein>
<organism evidence="1 2">
    <name type="scientific">Mytilus galloprovincialis</name>
    <name type="common">Mediterranean mussel</name>
    <dbReference type="NCBI Taxonomy" id="29158"/>
    <lineage>
        <taxon>Eukaryota</taxon>
        <taxon>Metazoa</taxon>
        <taxon>Spiralia</taxon>
        <taxon>Lophotrochozoa</taxon>
        <taxon>Mollusca</taxon>
        <taxon>Bivalvia</taxon>
        <taxon>Autobranchia</taxon>
        <taxon>Pteriomorphia</taxon>
        <taxon>Mytilida</taxon>
        <taxon>Mytiloidea</taxon>
        <taxon>Mytilidae</taxon>
        <taxon>Mytilinae</taxon>
        <taxon>Mytilus</taxon>
    </lineage>
</organism>
<name>A0A8B6CA39_MYTGA</name>
<proteinExistence type="predicted"/>
<dbReference type="EMBL" id="UYJE01001391">
    <property type="protein sequence ID" value="VDI01735.1"/>
    <property type="molecule type" value="Genomic_DNA"/>
</dbReference>
<evidence type="ECO:0000313" key="1">
    <source>
        <dbReference type="EMBL" id="VDI01735.1"/>
    </source>
</evidence>
<accession>A0A8B6CA39</accession>
<comment type="caution">
    <text evidence="1">The sequence shown here is derived from an EMBL/GenBank/DDBJ whole genome shotgun (WGS) entry which is preliminary data.</text>
</comment>
<dbReference type="OrthoDB" id="10054666at2759"/>
<keyword evidence="2" id="KW-1185">Reference proteome</keyword>
<reference evidence="1" key="1">
    <citation type="submission" date="2018-11" db="EMBL/GenBank/DDBJ databases">
        <authorList>
            <person name="Alioto T."/>
            <person name="Alioto T."/>
        </authorList>
    </citation>
    <scope>NUCLEOTIDE SEQUENCE</scope>
</reference>